<accession>A0ABY5RUR6</accession>
<name>A0ABY5RUR6_9HYPH</name>
<organism evidence="1 2">
    <name type="scientific">Microvirga terrae</name>
    <dbReference type="NCBI Taxonomy" id="2740529"/>
    <lineage>
        <taxon>Bacteria</taxon>
        <taxon>Pseudomonadati</taxon>
        <taxon>Pseudomonadota</taxon>
        <taxon>Alphaproteobacteria</taxon>
        <taxon>Hyphomicrobiales</taxon>
        <taxon>Methylobacteriaceae</taxon>
        <taxon>Microvirga</taxon>
    </lineage>
</organism>
<reference evidence="1" key="1">
    <citation type="submission" date="2022-08" db="EMBL/GenBank/DDBJ databases">
        <title>Microvirga terrae sp. nov., isolated from soil.</title>
        <authorList>
            <person name="Kim K.H."/>
            <person name="Seo Y.L."/>
            <person name="Kim J.M."/>
            <person name="Lee J.K."/>
            <person name="Han D.M."/>
            <person name="Jeon C.O."/>
        </authorList>
    </citation>
    <scope>NUCLEOTIDE SEQUENCE</scope>
    <source>
        <strain evidence="1">R24</strain>
    </source>
</reference>
<proteinExistence type="predicted"/>
<gene>
    <name evidence="1" type="ORF">HPT29_006030</name>
</gene>
<dbReference type="EMBL" id="CP102845">
    <property type="protein sequence ID" value="UVF20684.1"/>
    <property type="molecule type" value="Genomic_DNA"/>
</dbReference>
<evidence type="ECO:0000313" key="1">
    <source>
        <dbReference type="EMBL" id="UVF20684.1"/>
    </source>
</evidence>
<evidence type="ECO:0000313" key="2">
    <source>
        <dbReference type="Proteomes" id="UP001017257"/>
    </source>
</evidence>
<protein>
    <submittedName>
        <fullName evidence="1">Uncharacterized protein</fullName>
    </submittedName>
</protein>
<dbReference type="RefSeq" id="WP_173946934.1">
    <property type="nucleotide sequence ID" value="NZ_CP102845.1"/>
</dbReference>
<dbReference type="Proteomes" id="UP001017257">
    <property type="component" value="Chromosome"/>
</dbReference>
<sequence>MGLRPKYSRISIVPSGDSDGHILLNFSDEQKSKIDDGDLTIHRSLSLVGVGGMAADVTHWGTYTGYDPENYIEGVSSDHPKVSYHLARLGTPGEDTFQFYAALAFHRFTKDVKTWSVVTSLALILL</sequence>
<keyword evidence="2" id="KW-1185">Reference proteome</keyword>